<proteinExistence type="predicted"/>
<evidence type="ECO:0008006" key="3">
    <source>
        <dbReference type="Google" id="ProtNLM"/>
    </source>
</evidence>
<organism evidence="1 2">
    <name type="scientific">Anaerobaca lacustris</name>
    <dbReference type="NCBI Taxonomy" id="3044600"/>
    <lineage>
        <taxon>Bacteria</taxon>
        <taxon>Pseudomonadati</taxon>
        <taxon>Planctomycetota</taxon>
        <taxon>Phycisphaerae</taxon>
        <taxon>Sedimentisphaerales</taxon>
        <taxon>Anaerobacaceae</taxon>
        <taxon>Anaerobaca</taxon>
    </lineage>
</organism>
<sequence>MCDITISLSLDQLGKYDQGVQTEVMRKWFFEHFEDPVHRTPYESREGGYQWIWGGPYDAREQLEEQFAGYVSEEVIDRVANELERECLEWAPVESPGDYEDYYLDDVAAIENCYEQFTSAISDVRRLLSVDIPKETAGKFYCLLFVNVITALETYLSDKFIKRVMNDREALRKFVESASHFGSEKIPLSQVLKAAETIEVKVGSHLADIVWHNLGRIKSMYKATLNADLGNIGPMMKAITKRHHLVHRNGQDKDGNAIDVTPEDIHSIICLVESLVGDIEKQLKEPF</sequence>
<name>A0AAW6U6G3_9BACT</name>
<evidence type="ECO:0000313" key="2">
    <source>
        <dbReference type="Proteomes" id="UP001431776"/>
    </source>
</evidence>
<comment type="caution">
    <text evidence="1">The sequence shown here is derived from an EMBL/GenBank/DDBJ whole genome shotgun (WGS) entry which is preliminary data.</text>
</comment>
<dbReference type="AlphaFoldDB" id="A0AAW6U6G3"/>
<reference evidence="1" key="1">
    <citation type="submission" date="2023-05" db="EMBL/GenBank/DDBJ databases">
        <title>Anaerotaeda fermentans gen. nov., sp. nov., a novel anaerobic planctomycete of the new family within the order Sedimentisphaerales isolated from Taman Peninsula, Russia.</title>
        <authorList>
            <person name="Khomyakova M.A."/>
            <person name="Merkel A.Y."/>
            <person name="Slobodkin A.I."/>
        </authorList>
    </citation>
    <scope>NUCLEOTIDE SEQUENCE</scope>
    <source>
        <strain evidence="1">M17dextr</strain>
    </source>
</reference>
<protein>
    <recommendedName>
        <fullName evidence="3">RiboL-PSP-HEPN domain-containing protein</fullName>
    </recommendedName>
</protein>
<accession>A0AAW6U6G3</accession>
<gene>
    <name evidence="1" type="ORF">QJ522_16940</name>
</gene>
<dbReference type="EMBL" id="JASCXX010000024">
    <property type="protein sequence ID" value="MDI6450748.1"/>
    <property type="molecule type" value="Genomic_DNA"/>
</dbReference>
<dbReference type="Proteomes" id="UP001431776">
    <property type="component" value="Unassembled WGS sequence"/>
</dbReference>
<evidence type="ECO:0000313" key="1">
    <source>
        <dbReference type="EMBL" id="MDI6450748.1"/>
    </source>
</evidence>
<keyword evidence="2" id="KW-1185">Reference proteome</keyword>
<dbReference type="RefSeq" id="WP_349246159.1">
    <property type="nucleotide sequence ID" value="NZ_JASCXX010000024.1"/>
</dbReference>